<keyword evidence="1" id="KW-1133">Transmembrane helix</keyword>
<gene>
    <name evidence="2" type="ORF">SAMN04488557_1499</name>
</gene>
<accession>A0A1I7NBV9</accession>
<protein>
    <submittedName>
        <fullName evidence="2">Uncharacterized protein</fullName>
    </submittedName>
</protein>
<dbReference type="OrthoDB" id="7957637at2"/>
<evidence type="ECO:0000313" key="3">
    <source>
        <dbReference type="Proteomes" id="UP000199423"/>
    </source>
</evidence>
<evidence type="ECO:0000313" key="2">
    <source>
        <dbReference type="EMBL" id="SFV32154.1"/>
    </source>
</evidence>
<feature type="transmembrane region" description="Helical" evidence="1">
    <location>
        <begin position="37"/>
        <end position="54"/>
    </location>
</feature>
<dbReference type="EMBL" id="FPCH01000002">
    <property type="protein sequence ID" value="SFV32154.1"/>
    <property type="molecule type" value="Genomic_DNA"/>
</dbReference>
<proteinExistence type="predicted"/>
<evidence type="ECO:0000256" key="1">
    <source>
        <dbReference type="SAM" id="Phobius"/>
    </source>
</evidence>
<reference evidence="3" key="1">
    <citation type="submission" date="2016-10" db="EMBL/GenBank/DDBJ databases">
        <authorList>
            <person name="Varghese N."/>
            <person name="Submissions S."/>
        </authorList>
    </citation>
    <scope>NUCLEOTIDE SEQUENCE [LARGE SCALE GENOMIC DNA]</scope>
    <source>
        <strain evidence="3">DSM 1565</strain>
    </source>
</reference>
<feature type="transmembrane region" description="Helical" evidence="1">
    <location>
        <begin position="12"/>
        <end position="31"/>
    </location>
</feature>
<organism evidence="2 3">
    <name type="scientific">Hyphomicrobium facile</name>
    <dbReference type="NCBI Taxonomy" id="51670"/>
    <lineage>
        <taxon>Bacteria</taxon>
        <taxon>Pseudomonadati</taxon>
        <taxon>Pseudomonadota</taxon>
        <taxon>Alphaproteobacteria</taxon>
        <taxon>Hyphomicrobiales</taxon>
        <taxon>Hyphomicrobiaceae</taxon>
        <taxon>Hyphomicrobium</taxon>
    </lineage>
</organism>
<keyword evidence="1" id="KW-0472">Membrane</keyword>
<name>A0A1I7NBV9_9HYPH</name>
<sequence>MHGYTVAYEREEIQFPVYVVCLIGACLGTIGIAIDNIVLIAIALLALGFGYYNYPLLETGKPRIGSGQYGVFAEGLGIVTWRSIKQIELITVDIRGSTNNELHITLEDPLDRALLVDWRRRPFYRFLMRLPWTISGNVIRIPLDVFDRPADEIMQSFTRMMTFYKH</sequence>
<keyword evidence="3" id="KW-1185">Reference proteome</keyword>
<dbReference type="STRING" id="51670.SAMN04488557_1499"/>
<dbReference type="AlphaFoldDB" id="A0A1I7NBV9"/>
<dbReference type="Proteomes" id="UP000199423">
    <property type="component" value="Unassembled WGS sequence"/>
</dbReference>
<keyword evidence="1" id="KW-0812">Transmembrane</keyword>